<dbReference type="InterPro" id="IPR051327">
    <property type="entry name" value="MATE_MepA_subfamily"/>
</dbReference>
<keyword evidence="6 10" id="KW-0812">Transmembrane</keyword>
<dbReference type="AlphaFoldDB" id="A0AA37VUJ8"/>
<feature type="transmembrane region" description="Helical" evidence="10">
    <location>
        <begin position="197"/>
        <end position="216"/>
    </location>
</feature>
<dbReference type="InterPro" id="IPR048279">
    <property type="entry name" value="MdtK-like"/>
</dbReference>
<dbReference type="InterPro" id="IPR002528">
    <property type="entry name" value="MATE_fam"/>
</dbReference>
<dbReference type="PIRSF" id="PIRSF006603">
    <property type="entry name" value="DinF"/>
    <property type="match status" value="1"/>
</dbReference>
<keyword evidence="4" id="KW-0813">Transport</keyword>
<dbReference type="PANTHER" id="PTHR43823">
    <property type="entry name" value="SPORULATION PROTEIN YKVU"/>
    <property type="match status" value="1"/>
</dbReference>
<dbReference type="EMBL" id="BSNC01000003">
    <property type="protein sequence ID" value="GLP95711.1"/>
    <property type="molecule type" value="Genomic_DNA"/>
</dbReference>
<comment type="caution">
    <text evidence="11">The sequence shown here is derived from an EMBL/GenBank/DDBJ whole genome shotgun (WGS) entry which is preliminary data.</text>
</comment>
<keyword evidence="7 10" id="KW-1133">Transmembrane helix</keyword>
<feature type="transmembrane region" description="Helical" evidence="10">
    <location>
        <begin position="270"/>
        <end position="289"/>
    </location>
</feature>
<evidence type="ECO:0000256" key="2">
    <source>
        <dbReference type="ARBA" id="ARBA00008417"/>
    </source>
</evidence>
<evidence type="ECO:0000256" key="10">
    <source>
        <dbReference type="SAM" id="Phobius"/>
    </source>
</evidence>
<name>A0AA37VUJ8_9GAMM</name>
<evidence type="ECO:0000256" key="3">
    <source>
        <dbReference type="ARBA" id="ARBA00022106"/>
    </source>
</evidence>
<dbReference type="GO" id="GO:0005886">
    <property type="term" value="C:plasma membrane"/>
    <property type="evidence" value="ECO:0007669"/>
    <property type="project" value="UniProtKB-SubCell"/>
</dbReference>
<feature type="transmembrane region" description="Helical" evidence="10">
    <location>
        <begin position="165"/>
        <end position="191"/>
    </location>
</feature>
<dbReference type="GO" id="GO:0046677">
    <property type="term" value="P:response to antibiotic"/>
    <property type="evidence" value="ECO:0007669"/>
    <property type="project" value="UniProtKB-KW"/>
</dbReference>
<evidence type="ECO:0000256" key="1">
    <source>
        <dbReference type="ARBA" id="ARBA00004429"/>
    </source>
</evidence>
<dbReference type="Pfam" id="PF01554">
    <property type="entry name" value="MatE"/>
    <property type="match status" value="2"/>
</dbReference>
<dbReference type="InterPro" id="IPR045070">
    <property type="entry name" value="MATE_MepA-like"/>
</dbReference>
<feature type="transmembrane region" description="Helical" evidence="10">
    <location>
        <begin position="58"/>
        <end position="82"/>
    </location>
</feature>
<sequence>MSATISIDANQSLTRQFWKNAMPAIVAMLVSGIYVITDGIFIGQYVGHQGLAAVNMAYPVLSLLFGIGLMVGMGAGAVVSIFRGENQALKAAHGVVSAFALIFGCGAIATAALYFGAEPVIGLQGGNGDTMAMAIDYLAVFALFSIAPIAATAIPMLIRNDDSPTLATVIMVTGALLNIGLNALFVVWLGWGLEGAAIATVIANLLVLLSGVYYYLSKHASIRLTRDNFAIKPNLMLRSLVLGSSLLVMHLYGGFVVALHNGLFMEYSGIAAVSAYAVVGYMMTLYYLFSQGVGEGVQPLVSFFHGAQKANPIRKLVFLAGKVVLFSGLVWYALLNIDPAFGIGLFNSDTDVIRSASLGLAVHLSGMFLDGLLALFAVYYMSVNQGGRALAVSVSNMLVQLPFLYWLPKYFGEIGIWAAMPASNVILVAVIAPLFWRDLKRAQQQAQLSPQSAVI</sequence>
<feature type="transmembrane region" description="Helical" evidence="10">
    <location>
        <begin position="21"/>
        <end position="46"/>
    </location>
</feature>
<accession>A0AA37VUJ8</accession>
<dbReference type="PANTHER" id="PTHR43823:SF3">
    <property type="entry name" value="MULTIDRUG EXPORT PROTEIN MEPA"/>
    <property type="match status" value="1"/>
</dbReference>
<evidence type="ECO:0000313" key="11">
    <source>
        <dbReference type="EMBL" id="GLP95711.1"/>
    </source>
</evidence>
<keyword evidence="8 10" id="KW-0472">Membrane</keyword>
<evidence type="ECO:0000256" key="5">
    <source>
        <dbReference type="ARBA" id="ARBA00022475"/>
    </source>
</evidence>
<feature type="transmembrane region" description="Helical" evidence="10">
    <location>
        <begin position="414"/>
        <end position="436"/>
    </location>
</feature>
<feature type="transmembrane region" description="Helical" evidence="10">
    <location>
        <begin position="237"/>
        <end position="258"/>
    </location>
</feature>
<organism evidence="11 12">
    <name type="scientific">Paraferrimonas sedimenticola</name>
    <dbReference type="NCBI Taxonomy" id="375674"/>
    <lineage>
        <taxon>Bacteria</taxon>
        <taxon>Pseudomonadati</taxon>
        <taxon>Pseudomonadota</taxon>
        <taxon>Gammaproteobacteria</taxon>
        <taxon>Alteromonadales</taxon>
        <taxon>Ferrimonadaceae</taxon>
        <taxon>Paraferrimonas</taxon>
    </lineage>
</organism>
<dbReference type="Proteomes" id="UP001161422">
    <property type="component" value="Unassembled WGS sequence"/>
</dbReference>
<feature type="transmembrane region" description="Helical" evidence="10">
    <location>
        <begin position="389"/>
        <end position="408"/>
    </location>
</feature>
<dbReference type="GO" id="GO:0015297">
    <property type="term" value="F:antiporter activity"/>
    <property type="evidence" value="ECO:0007669"/>
    <property type="project" value="InterPro"/>
</dbReference>
<feature type="transmembrane region" description="Helical" evidence="10">
    <location>
        <begin position="137"/>
        <end position="158"/>
    </location>
</feature>
<evidence type="ECO:0000256" key="7">
    <source>
        <dbReference type="ARBA" id="ARBA00022989"/>
    </source>
</evidence>
<evidence type="ECO:0000256" key="8">
    <source>
        <dbReference type="ARBA" id="ARBA00023136"/>
    </source>
</evidence>
<reference evidence="11" key="2">
    <citation type="submission" date="2023-01" db="EMBL/GenBank/DDBJ databases">
        <title>Draft genome sequence of Paraferrimonas sedimenticola strain NBRC 101628.</title>
        <authorList>
            <person name="Sun Q."/>
            <person name="Mori K."/>
        </authorList>
    </citation>
    <scope>NUCLEOTIDE SEQUENCE</scope>
    <source>
        <strain evidence="11">NBRC 101628</strain>
    </source>
</reference>
<evidence type="ECO:0000256" key="9">
    <source>
        <dbReference type="ARBA" id="ARBA00023251"/>
    </source>
</evidence>
<protein>
    <recommendedName>
        <fullName evidence="3">Multidrug export protein MepA</fullName>
    </recommendedName>
</protein>
<keyword evidence="12" id="KW-1185">Reference proteome</keyword>
<dbReference type="RefSeq" id="WP_095505700.1">
    <property type="nucleotide sequence ID" value="NZ_BSNC01000003.1"/>
</dbReference>
<evidence type="ECO:0000256" key="4">
    <source>
        <dbReference type="ARBA" id="ARBA00022448"/>
    </source>
</evidence>
<comment type="similarity">
    <text evidence="2">Belongs to the multi antimicrobial extrusion (MATE) (TC 2.A.66.1) family. MepA subfamily.</text>
</comment>
<keyword evidence="5" id="KW-1003">Cell membrane</keyword>
<dbReference type="CDD" id="cd13143">
    <property type="entry name" value="MATE_MepA_like"/>
    <property type="match status" value="1"/>
</dbReference>
<dbReference type="NCBIfam" id="NF007130">
    <property type="entry name" value="PRK09575.1"/>
    <property type="match status" value="1"/>
</dbReference>
<evidence type="ECO:0000256" key="6">
    <source>
        <dbReference type="ARBA" id="ARBA00022692"/>
    </source>
</evidence>
<feature type="transmembrane region" description="Helical" evidence="10">
    <location>
        <begin position="94"/>
        <end position="117"/>
    </location>
</feature>
<keyword evidence="9" id="KW-0046">Antibiotic resistance</keyword>
<dbReference type="GO" id="GO:0042910">
    <property type="term" value="F:xenobiotic transmembrane transporter activity"/>
    <property type="evidence" value="ECO:0007669"/>
    <property type="project" value="InterPro"/>
</dbReference>
<reference evidence="11" key="1">
    <citation type="journal article" date="2014" name="Int. J. Syst. Evol. Microbiol.">
        <title>Complete genome sequence of Corynebacterium casei LMG S-19264T (=DSM 44701T), isolated from a smear-ripened cheese.</title>
        <authorList>
            <consortium name="US DOE Joint Genome Institute (JGI-PGF)"/>
            <person name="Walter F."/>
            <person name="Albersmeier A."/>
            <person name="Kalinowski J."/>
            <person name="Ruckert C."/>
        </authorList>
    </citation>
    <scope>NUCLEOTIDE SEQUENCE</scope>
    <source>
        <strain evidence="11">NBRC 101628</strain>
    </source>
</reference>
<comment type="subcellular location">
    <subcellularLocation>
        <location evidence="1">Cell inner membrane</location>
        <topology evidence="1">Multi-pass membrane protein</topology>
    </subcellularLocation>
</comment>
<feature type="transmembrane region" description="Helical" evidence="10">
    <location>
        <begin position="355"/>
        <end position="382"/>
    </location>
</feature>
<evidence type="ECO:0000313" key="12">
    <source>
        <dbReference type="Proteomes" id="UP001161422"/>
    </source>
</evidence>
<gene>
    <name evidence="11" type="primary">vmrA</name>
    <name evidence="11" type="ORF">GCM10007895_10170</name>
</gene>
<proteinExistence type="inferred from homology"/>
<feature type="transmembrane region" description="Helical" evidence="10">
    <location>
        <begin position="316"/>
        <end position="335"/>
    </location>
</feature>